<feature type="region of interest" description="Disordered" evidence="1">
    <location>
        <begin position="234"/>
        <end position="260"/>
    </location>
</feature>
<protein>
    <submittedName>
        <fullName evidence="2">Uncharacterized protein</fullName>
    </submittedName>
</protein>
<evidence type="ECO:0000256" key="1">
    <source>
        <dbReference type="SAM" id="MobiDB-lite"/>
    </source>
</evidence>
<sequence>MEQGAVQDQRCCCFLCDVAGGGRDDAQDKNEAAQQLQGGRCTESISILLNIGSLYKHREPAPTAPAQVFDPSQRVSTSGPIPAVICSPRRERTDAPPYTSTIFSLLFPHPPLSPNSNLSSLVHLHLHLPRRSLPCRRRACWACTCSCHCTSADSVEPSPPALPFSLASDACPGQPTSRSTTASRPQTQQQGNPSVYHLTLAAFSPPSPVASNSSRSPRTLPRCHGKRFLLTALAPASRRINSRPPALSPHHHLSSSARRDLHTDRLPEQHLCHHNLARSGMGGN</sequence>
<dbReference type="Proteomes" id="UP000800041">
    <property type="component" value="Unassembled WGS sequence"/>
</dbReference>
<evidence type="ECO:0000313" key="2">
    <source>
        <dbReference type="EMBL" id="KAF1984046.1"/>
    </source>
</evidence>
<feature type="region of interest" description="Disordered" evidence="1">
    <location>
        <begin position="165"/>
        <end position="192"/>
    </location>
</feature>
<dbReference type="AlphaFoldDB" id="A0A6G1GST3"/>
<dbReference type="EMBL" id="ML977170">
    <property type="protein sequence ID" value="KAF1984046.1"/>
    <property type="molecule type" value="Genomic_DNA"/>
</dbReference>
<evidence type="ECO:0000313" key="3">
    <source>
        <dbReference type="Proteomes" id="UP000800041"/>
    </source>
</evidence>
<reference evidence="2" key="1">
    <citation type="journal article" date="2020" name="Stud. Mycol.">
        <title>101 Dothideomycetes genomes: a test case for predicting lifestyles and emergence of pathogens.</title>
        <authorList>
            <person name="Haridas S."/>
            <person name="Albert R."/>
            <person name="Binder M."/>
            <person name="Bloem J."/>
            <person name="Labutti K."/>
            <person name="Salamov A."/>
            <person name="Andreopoulos B."/>
            <person name="Baker S."/>
            <person name="Barry K."/>
            <person name="Bills G."/>
            <person name="Bluhm B."/>
            <person name="Cannon C."/>
            <person name="Castanera R."/>
            <person name="Culley D."/>
            <person name="Daum C."/>
            <person name="Ezra D."/>
            <person name="Gonzalez J."/>
            <person name="Henrissat B."/>
            <person name="Kuo A."/>
            <person name="Liang C."/>
            <person name="Lipzen A."/>
            <person name="Lutzoni F."/>
            <person name="Magnuson J."/>
            <person name="Mondo S."/>
            <person name="Nolan M."/>
            <person name="Ohm R."/>
            <person name="Pangilinan J."/>
            <person name="Park H.-J."/>
            <person name="Ramirez L."/>
            <person name="Alfaro M."/>
            <person name="Sun H."/>
            <person name="Tritt A."/>
            <person name="Yoshinaga Y."/>
            <person name="Zwiers L.-H."/>
            <person name="Turgeon B."/>
            <person name="Goodwin S."/>
            <person name="Spatafora J."/>
            <person name="Crous P."/>
            <person name="Grigoriev I."/>
        </authorList>
    </citation>
    <scope>NUCLEOTIDE SEQUENCE</scope>
    <source>
        <strain evidence="2">CBS 113979</strain>
    </source>
</reference>
<proteinExistence type="predicted"/>
<keyword evidence="3" id="KW-1185">Reference proteome</keyword>
<accession>A0A6G1GST3</accession>
<feature type="compositionally biased region" description="Polar residues" evidence="1">
    <location>
        <begin position="174"/>
        <end position="192"/>
    </location>
</feature>
<name>A0A6G1GST3_9PEZI</name>
<gene>
    <name evidence="2" type="ORF">K402DRAFT_149060</name>
</gene>
<organism evidence="2 3">
    <name type="scientific">Aulographum hederae CBS 113979</name>
    <dbReference type="NCBI Taxonomy" id="1176131"/>
    <lineage>
        <taxon>Eukaryota</taxon>
        <taxon>Fungi</taxon>
        <taxon>Dikarya</taxon>
        <taxon>Ascomycota</taxon>
        <taxon>Pezizomycotina</taxon>
        <taxon>Dothideomycetes</taxon>
        <taxon>Pleosporomycetidae</taxon>
        <taxon>Aulographales</taxon>
        <taxon>Aulographaceae</taxon>
    </lineage>
</organism>